<protein>
    <submittedName>
        <fullName evidence="2">Aldo/keto reductase</fullName>
    </submittedName>
</protein>
<keyword evidence="3" id="KW-1185">Reference proteome</keyword>
<organism evidence="2 3">
    <name type="scientific">Thiohalorhabdus denitrificans</name>
    <dbReference type="NCBI Taxonomy" id="381306"/>
    <lineage>
        <taxon>Bacteria</taxon>
        <taxon>Pseudomonadati</taxon>
        <taxon>Pseudomonadota</taxon>
        <taxon>Gammaproteobacteria</taxon>
        <taxon>Thiohalorhabdales</taxon>
        <taxon>Thiohalorhabdaceae</taxon>
        <taxon>Thiohalorhabdus</taxon>
    </lineage>
</organism>
<feature type="domain" description="NADP-dependent oxidoreductase" evidence="1">
    <location>
        <begin position="52"/>
        <end position="294"/>
    </location>
</feature>
<gene>
    <name evidence="2" type="ORF">SAMN05661077_0396</name>
</gene>
<dbReference type="CDD" id="cd19095">
    <property type="entry name" value="AKR_PA4992-like"/>
    <property type="match status" value="1"/>
</dbReference>
<dbReference type="InterPro" id="IPR023210">
    <property type="entry name" value="NADP_OxRdtase_dom"/>
</dbReference>
<dbReference type="PROSITE" id="PS51318">
    <property type="entry name" value="TAT"/>
    <property type="match status" value="1"/>
</dbReference>
<accession>A0A1G5AJV3</accession>
<sequence length="309" mass="34171">MTSTIPGMSRRAVLKLMAAAGGLAVTGVPSVAAREAMRSRAIPSSGEEVPVVGLGTARTFNLDPGEEREPLRGVLREFFAAGGRVIDTSPMYGTAETVIGDLLGDMDHPEVFYATKVWTRGEEAGIRQMEESAERMGTDVIDLIQVHNLVDWRTQLKTLRRWKDEGRIRYLGITHYRVSAFDDLERIMREEGLDWVQLPLSLATPDAADRLLPLAADRGIAVLVNRPFENGGLFRAVRGRELPEWAGEIGAESWAQLFLKYILGHPEVTCVIPATSDPEHAADNMRAGMGPLPDAGQRRRMRELWESLV</sequence>
<dbReference type="AlphaFoldDB" id="A0A1G5AJV3"/>
<evidence type="ECO:0000313" key="3">
    <source>
        <dbReference type="Proteomes" id="UP000183104"/>
    </source>
</evidence>
<dbReference type="InterPro" id="IPR036812">
    <property type="entry name" value="NAD(P)_OxRdtase_dom_sf"/>
</dbReference>
<dbReference type="STRING" id="381306.AN478_12300"/>
<dbReference type="PANTHER" id="PTHR43312">
    <property type="entry name" value="D-THREO-ALDOSE 1-DEHYDROGENASE"/>
    <property type="match status" value="1"/>
</dbReference>
<dbReference type="Proteomes" id="UP000183104">
    <property type="component" value="Unassembled WGS sequence"/>
</dbReference>
<dbReference type="Pfam" id="PF00248">
    <property type="entry name" value="Aldo_ket_red"/>
    <property type="match status" value="1"/>
</dbReference>
<reference evidence="3" key="1">
    <citation type="submission" date="2016-10" db="EMBL/GenBank/DDBJ databases">
        <authorList>
            <person name="Varghese N."/>
        </authorList>
    </citation>
    <scope>NUCLEOTIDE SEQUENCE [LARGE SCALE GENOMIC DNA]</scope>
    <source>
        <strain evidence="3">HL 19</strain>
    </source>
</reference>
<dbReference type="RefSeq" id="WP_143004029.1">
    <property type="nucleotide sequence ID" value="NZ_FMUN01000001.1"/>
</dbReference>
<dbReference type="InterPro" id="IPR006311">
    <property type="entry name" value="TAT_signal"/>
</dbReference>
<evidence type="ECO:0000259" key="1">
    <source>
        <dbReference type="Pfam" id="PF00248"/>
    </source>
</evidence>
<dbReference type="InterPro" id="IPR053135">
    <property type="entry name" value="AKR2_Oxidoreductase"/>
</dbReference>
<evidence type="ECO:0000313" key="2">
    <source>
        <dbReference type="EMBL" id="SCX78100.1"/>
    </source>
</evidence>
<dbReference type="Gene3D" id="3.20.20.100">
    <property type="entry name" value="NADP-dependent oxidoreductase domain"/>
    <property type="match status" value="1"/>
</dbReference>
<dbReference type="OrthoDB" id="8563187at2"/>
<name>A0A1G5AJV3_9GAMM</name>
<dbReference type="PANTHER" id="PTHR43312:SF1">
    <property type="entry name" value="NADP-DEPENDENT OXIDOREDUCTASE DOMAIN-CONTAINING PROTEIN"/>
    <property type="match status" value="1"/>
</dbReference>
<dbReference type="EMBL" id="FMUN01000001">
    <property type="protein sequence ID" value="SCX78100.1"/>
    <property type="molecule type" value="Genomic_DNA"/>
</dbReference>
<dbReference type="SUPFAM" id="SSF51430">
    <property type="entry name" value="NAD(P)-linked oxidoreductase"/>
    <property type="match status" value="1"/>
</dbReference>
<proteinExistence type="predicted"/>